<accession>A0A1C3XHQ4</accession>
<protein>
    <submittedName>
        <fullName evidence="1">Uncharacterized protein</fullName>
    </submittedName>
</protein>
<proteinExistence type="predicted"/>
<gene>
    <name evidence="1" type="ORF">GA0061098_101664</name>
</gene>
<name>A0A1C3XHQ4_9BRAD</name>
<dbReference type="Proteomes" id="UP000199184">
    <property type="component" value="Unassembled WGS sequence"/>
</dbReference>
<keyword evidence="2" id="KW-1185">Reference proteome</keyword>
<evidence type="ECO:0000313" key="2">
    <source>
        <dbReference type="Proteomes" id="UP000199184"/>
    </source>
</evidence>
<organism evidence="1 2">
    <name type="scientific">Bradyrhizobium shewense</name>
    <dbReference type="NCBI Taxonomy" id="1761772"/>
    <lineage>
        <taxon>Bacteria</taxon>
        <taxon>Pseudomonadati</taxon>
        <taxon>Pseudomonadota</taxon>
        <taxon>Alphaproteobacteria</taxon>
        <taxon>Hyphomicrobiales</taxon>
        <taxon>Nitrobacteraceae</taxon>
        <taxon>Bradyrhizobium</taxon>
    </lineage>
</organism>
<sequence length="51" mass="5630">MATLPILDWKDAGITGEPKKFNAGCLEIGICRFPILRYKYRALSSCNPAEG</sequence>
<reference evidence="2" key="1">
    <citation type="submission" date="2016-08" db="EMBL/GenBank/DDBJ databases">
        <authorList>
            <person name="Varghese N."/>
            <person name="Submissions Spin"/>
        </authorList>
    </citation>
    <scope>NUCLEOTIDE SEQUENCE [LARGE SCALE GENOMIC DNA]</scope>
    <source>
        <strain evidence="2">ERR11</strain>
    </source>
</reference>
<evidence type="ECO:0000313" key="1">
    <source>
        <dbReference type="EMBL" id="SCB51800.1"/>
    </source>
</evidence>
<dbReference type="AlphaFoldDB" id="A0A1C3XHQ4"/>
<dbReference type="EMBL" id="FMAI01000016">
    <property type="protein sequence ID" value="SCB51800.1"/>
    <property type="molecule type" value="Genomic_DNA"/>
</dbReference>